<dbReference type="CDD" id="cd06222">
    <property type="entry name" value="RNase_H_like"/>
    <property type="match status" value="1"/>
</dbReference>
<dbReference type="InterPro" id="IPR044730">
    <property type="entry name" value="RNase_H-like_dom_plant"/>
</dbReference>
<evidence type="ECO:0000259" key="1">
    <source>
        <dbReference type="Pfam" id="PF13456"/>
    </source>
</evidence>
<dbReference type="InterPro" id="IPR027413">
    <property type="entry name" value="GROEL-like_equatorial_sf"/>
</dbReference>
<comment type="caution">
    <text evidence="2">The sequence shown here is derived from an EMBL/GenBank/DDBJ whole genome shotgun (WGS) entry which is preliminary data.</text>
</comment>
<proteinExistence type="predicted"/>
<dbReference type="Gene3D" id="1.10.560.10">
    <property type="entry name" value="GroEL-like equatorial domain"/>
    <property type="match status" value="1"/>
</dbReference>
<gene>
    <name evidence="2" type="ORF">DH2020_023315</name>
</gene>
<name>A0ABR0W5P8_REHGL</name>
<sequence length="446" mass="50779">MESNMANLSLFEDEDDGLVFDTGIDGNEYLDGILCLVGEFISERNVNFNTMKQRMVAIWRPVKDVEPPKEWGPHLRASTRRNVDSSGERWLVKDGETDQENIPPTEQVQQQIMVPQPPKLQLTPPDTSLSATVDAGNEERKRKCLIRHDEQQQQSSLSELAGWGRKQVMKYKREIATCQKEMVYFRQFDDPISLLEEVNMNTVAKISMILWNIWKQRNSKLWKNTHTQSAITVQNALSFLEMWSAARICSQDPGAGWFMGDISVFEGESRGLLEGLNWIRNLGFSDVIFEIDAKGVIDVLDGTEEIWTEVGRIIRASKDIINSVPSFRVQFTPDISGERQSGQDVRAQNVMACQAVANIVKSSLGPVGLDKISLPYEYEHESSFLMQQYNLILRLVTDLDCGDKFDSVAVNKFVCSFLFGLEMDEEIKWQLDAACHYHFVTKSNKT</sequence>
<feature type="domain" description="RNase H type-1" evidence="1">
    <location>
        <begin position="256"/>
        <end position="333"/>
    </location>
</feature>
<dbReference type="SUPFAM" id="SSF48592">
    <property type="entry name" value="GroEL equatorial domain-like"/>
    <property type="match status" value="1"/>
</dbReference>
<accession>A0ABR0W5P8</accession>
<protein>
    <recommendedName>
        <fullName evidence="1">RNase H type-1 domain-containing protein</fullName>
    </recommendedName>
</protein>
<dbReference type="Proteomes" id="UP001318860">
    <property type="component" value="Unassembled WGS sequence"/>
</dbReference>
<organism evidence="2 3">
    <name type="scientific">Rehmannia glutinosa</name>
    <name type="common">Chinese foxglove</name>
    <dbReference type="NCBI Taxonomy" id="99300"/>
    <lineage>
        <taxon>Eukaryota</taxon>
        <taxon>Viridiplantae</taxon>
        <taxon>Streptophyta</taxon>
        <taxon>Embryophyta</taxon>
        <taxon>Tracheophyta</taxon>
        <taxon>Spermatophyta</taxon>
        <taxon>Magnoliopsida</taxon>
        <taxon>eudicotyledons</taxon>
        <taxon>Gunneridae</taxon>
        <taxon>Pentapetalae</taxon>
        <taxon>asterids</taxon>
        <taxon>lamiids</taxon>
        <taxon>Lamiales</taxon>
        <taxon>Orobanchaceae</taxon>
        <taxon>Rehmannieae</taxon>
        <taxon>Rehmannia</taxon>
    </lineage>
</organism>
<keyword evidence="3" id="KW-1185">Reference proteome</keyword>
<dbReference type="Pfam" id="PF13456">
    <property type="entry name" value="RVT_3"/>
    <property type="match status" value="1"/>
</dbReference>
<dbReference type="InterPro" id="IPR002156">
    <property type="entry name" value="RNaseH_domain"/>
</dbReference>
<reference evidence="2 3" key="1">
    <citation type="journal article" date="2021" name="Comput. Struct. Biotechnol. J.">
        <title>De novo genome assembly of the potent medicinal plant Rehmannia glutinosa using nanopore technology.</title>
        <authorList>
            <person name="Ma L."/>
            <person name="Dong C."/>
            <person name="Song C."/>
            <person name="Wang X."/>
            <person name="Zheng X."/>
            <person name="Niu Y."/>
            <person name="Chen S."/>
            <person name="Feng W."/>
        </authorList>
    </citation>
    <scope>NUCLEOTIDE SEQUENCE [LARGE SCALE GENOMIC DNA]</scope>
    <source>
        <strain evidence="2">DH-2019</strain>
    </source>
</reference>
<dbReference type="EMBL" id="JABTTQ020000013">
    <property type="protein sequence ID" value="KAK6142967.1"/>
    <property type="molecule type" value="Genomic_DNA"/>
</dbReference>
<evidence type="ECO:0000313" key="3">
    <source>
        <dbReference type="Proteomes" id="UP001318860"/>
    </source>
</evidence>
<evidence type="ECO:0000313" key="2">
    <source>
        <dbReference type="EMBL" id="KAK6142967.1"/>
    </source>
</evidence>